<keyword evidence="5" id="KW-1185">Reference proteome</keyword>
<feature type="chain" id="PRO_5003262531" description="Transmembrane protein" evidence="3">
    <location>
        <begin position="30"/>
        <end position="846"/>
    </location>
</feature>
<accession>F0V7A5</accession>
<feature type="transmembrane region" description="Helical" evidence="2">
    <location>
        <begin position="713"/>
        <end position="735"/>
    </location>
</feature>
<protein>
    <recommendedName>
        <fullName evidence="6">Transmembrane protein</fullName>
    </recommendedName>
</protein>
<proteinExistence type="predicted"/>
<dbReference type="PROSITE" id="PS51257">
    <property type="entry name" value="PROKAR_LIPOPROTEIN"/>
    <property type="match status" value="1"/>
</dbReference>
<evidence type="ECO:0000256" key="1">
    <source>
        <dbReference type="SAM" id="MobiDB-lite"/>
    </source>
</evidence>
<gene>
    <name evidence="4" type="ORF">NCLIV_000900</name>
</gene>
<organism evidence="4 5">
    <name type="scientific">Neospora caninum (strain Liverpool)</name>
    <dbReference type="NCBI Taxonomy" id="572307"/>
    <lineage>
        <taxon>Eukaryota</taxon>
        <taxon>Sar</taxon>
        <taxon>Alveolata</taxon>
        <taxon>Apicomplexa</taxon>
        <taxon>Conoidasida</taxon>
        <taxon>Coccidia</taxon>
        <taxon>Eucoccidiorida</taxon>
        <taxon>Eimeriorina</taxon>
        <taxon>Sarcocystidae</taxon>
        <taxon>Neospora</taxon>
    </lineage>
</organism>
<feature type="compositionally biased region" description="Polar residues" evidence="1">
    <location>
        <begin position="331"/>
        <end position="340"/>
    </location>
</feature>
<reference evidence="5" key="1">
    <citation type="journal article" date="2012" name="PLoS Pathog.">
        <title>Comparative genomics of the apicomplexan parasites Toxoplasma gondii and Neospora caninum: Coccidia differing in host range and transmission strategy.</title>
        <authorList>
            <person name="Reid A.J."/>
            <person name="Vermont S.J."/>
            <person name="Cotton J.A."/>
            <person name="Harris D."/>
            <person name="Hill-Cawthorne G.A."/>
            <person name="Konen-Waisman S."/>
            <person name="Latham S.M."/>
            <person name="Mourier T."/>
            <person name="Norton R."/>
            <person name="Quail M.A."/>
            <person name="Sanders M."/>
            <person name="Shanmugam D."/>
            <person name="Sohal A."/>
            <person name="Wasmuth J.D."/>
            <person name="Brunk B."/>
            <person name="Grigg M.E."/>
            <person name="Howard J.C."/>
            <person name="Parkinson J."/>
            <person name="Roos D.S."/>
            <person name="Trees A.J."/>
            <person name="Berriman M."/>
            <person name="Pain A."/>
            <person name="Wastling J.M."/>
        </authorList>
    </citation>
    <scope>NUCLEOTIDE SEQUENCE [LARGE SCALE GENOMIC DNA]</scope>
    <source>
        <strain evidence="5">Liverpool</strain>
    </source>
</reference>
<keyword evidence="2" id="KW-0812">Transmembrane</keyword>
<dbReference type="eggNOG" id="ENOG502QZIC">
    <property type="taxonomic scope" value="Eukaryota"/>
</dbReference>
<dbReference type="GeneID" id="13440591"/>
<keyword evidence="3" id="KW-0732">Signal</keyword>
<dbReference type="OrthoDB" id="331534at2759"/>
<evidence type="ECO:0000256" key="3">
    <source>
        <dbReference type="SAM" id="SignalP"/>
    </source>
</evidence>
<sequence>MRQFLRCRRSPCPLVWFALVSTALLGCWGENSGAPPNARATRRRVSARSASAANFPFFYALAESTDALCRAGEEALDAELFPDKQRGSGCRQFAGETERIARSGGAVEDANSADVLRIPFWVMPQNVGDERPRGDRRLHASRGPLRHLFLFSRRDPRLSVGASDAPAGSFLLSSSVSSYLWTLLSPLPPLVPDVQLYNLPLRPAGCVLLPLHSFFLSPNARYGFKESHLGSAPVDDLHVRVYGKAEICRAAAEAARAEMLNRCAEELEEGDCGGAHGRDEAEATGEETGRDLSASQKRELVAWLGTECAPFLAAPDAAFIPRQTDPETRNRVPSSTHKPTSFQWPELVGSLAGRFQSAYAAAIDAVLPWTFTTDAGGRLFNAAAPTTPLVPFFFSPSSLSQTGEARSSSLAGGEDSTPRMPAETTDSFAGFLVEVCAATRGRSFDPRHLRLPFLFNLVFLEYPCGVAPVVFTLVESVLVALVLAALALAWIQADSSTTTGPGPAAISSVFFCGDLRSSNAPVRERLLETSWPTIHTGERSVRAFLRFHAPLTSPAGEMKTISPSGTVPQLGRVAIVFSACVFSVGSPSLPQGSPTVLLARAADFSRLPVVVTNRRPHVVGAPYSLEDPPYHPVQAVDFEGQGTVTYADLTQEENEAVSVSPVSRVRRNFAGPSDDGLGQDAALRAGEQGETPSRESDRKLQRPTARRRTHYRAAAGVAVGISLTAVVIGSLFAMVMQRLDAQHRRLEEQHARDHAAALEAENTAAPQEDPGMGAFLAQIGREVVKDLAAEAIVRSIFGTPYTPRIVIRGRTWRDEYHLGIANLLVVMGILLRLASYVAFSASDTFE</sequence>
<dbReference type="InParanoid" id="F0V7A5"/>
<dbReference type="VEuPathDB" id="ToxoDB:NCLIV_000900"/>
<evidence type="ECO:0000313" key="5">
    <source>
        <dbReference type="Proteomes" id="UP000007494"/>
    </source>
</evidence>
<dbReference type="AlphaFoldDB" id="F0V7A5"/>
<feature type="region of interest" description="Disordered" evidence="1">
    <location>
        <begin position="269"/>
        <end position="292"/>
    </location>
</feature>
<keyword evidence="2" id="KW-1133">Transmembrane helix</keyword>
<feature type="region of interest" description="Disordered" evidence="1">
    <location>
        <begin position="320"/>
        <end position="340"/>
    </location>
</feature>
<dbReference type="Proteomes" id="UP000007494">
    <property type="component" value="Chromosome Ia"/>
</dbReference>
<feature type="signal peptide" evidence="3">
    <location>
        <begin position="1"/>
        <end position="29"/>
    </location>
</feature>
<dbReference type="EMBL" id="FR823380">
    <property type="protein sequence ID" value="CBZ49596.1"/>
    <property type="molecule type" value="Genomic_DNA"/>
</dbReference>
<dbReference type="RefSeq" id="XP_003879631.1">
    <property type="nucleotide sequence ID" value="XM_003879582.1"/>
</dbReference>
<evidence type="ECO:0000313" key="4">
    <source>
        <dbReference type="EMBL" id="CBZ49596.1"/>
    </source>
</evidence>
<name>F0V7A5_NEOCL</name>
<feature type="transmembrane region" description="Helical" evidence="2">
    <location>
        <begin position="818"/>
        <end position="839"/>
    </location>
</feature>
<keyword evidence="2" id="KW-0472">Membrane</keyword>
<evidence type="ECO:0000256" key="2">
    <source>
        <dbReference type="SAM" id="Phobius"/>
    </source>
</evidence>
<feature type="region of interest" description="Disordered" evidence="1">
    <location>
        <begin position="655"/>
        <end position="708"/>
    </location>
</feature>
<evidence type="ECO:0008006" key="6">
    <source>
        <dbReference type="Google" id="ProtNLM"/>
    </source>
</evidence>